<comment type="caution">
    <text evidence="9">The sequence shown here is derived from an EMBL/GenBank/DDBJ whole genome shotgun (WGS) entry which is preliminary data.</text>
</comment>
<comment type="catalytic activity">
    <reaction evidence="1 6">
        <text>a beta-lactam + H2O = a substituted beta-amino acid</text>
        <dbReference type="Rhea" id="RHEA:20401"/>
        <dbReference type="ChEBI" id="CHEBI:15377"/>
        <dbReference type="ChEBI" id="CHEBI:35627"/>
        <dbReference type="ChEBI" id="CHEBI:140347"/>
        <dbReference type="EC" id="3.5.2.6"/>
    </reaction>
</comment>
<dbReference type="InterPro" id="IPR001586">
    <property type="entry name" value="Beta-lactam_class-C_AS"/>
</dbReference>
<dbReference type="Gene3D" id="3.40.710.10">
    <property type="entry name" value="DD-peptidase/beta-lactamase superfamily"/>
    <property type="match status" value="1"/>
</dbReference>
<dbReference type="InterPro" id="IPR058136">
    <property type="entry name" value="AmpC"/>
</dbReference>
<reference evidence="9 10" key="1">
    <citation type="journal article" date="2016" name="Antonie Van Leeuwenhoek">
        <title>Dongia soli sp. nov., isolated from soil from Dokdo, Korea.</title>
        <authorList>
            <person name="Kim D.U."/>
            <person name="Lee H."/>
            <person name="Kim H."/>
            <person name="Kim S.G."/>
            <person name="Ka J.O."/>
        </authorList>
    </citation>
    <scope>NUCLEOTIDE SEQUENCE [LARGE SCALE GENOMIC DNA]</scope>
    <source>
        <strain evidence="9 10">D78</strain>
    </source>
</reference>
<dbReference type="EMBL" id="JAXCLW010000012">
    <property type="protein sequence ID" value="MDY0885682.1"/>
    <property type="molecule type" value="Genomic_DNA"/>
</dbReference>
<evidence type="ECO:0000259" key="8">
    <source>
        <dbReference type="Pfam" id="PF00144"/>
    </source>
</evidence>
<name>A0ABU5EIN5_9PROT</name>
<protein>
    <recommendedName>
        <fullName evidence="3 6">Beta-lactamase</fullName>
        <ecNumber evidence="3 6">3.5.2.6</ecNumber>
    </recommendedName>
</protein>
<dbReference type="InterPro" id="IPR001466">
    <property type="entry name" value="Beta-lactam-related"/>
</dbReference>
<keyword evidence="5 6" id="KW-0046">Antibiotic resistance</keyword>
<evidence type="ECO:0000256" key="1">
    <source>
        <dbReference type="ARBA" id="ARBA00001526"/>
    </source>
</evidence>
<comment type="similarity">
    <text evidence="2 6">Belongs to the class-C beta-lactamase family.</text>
</comment>
<gene>
    <name evidence="9" type="primary">ampC</name>
    <name evidence="9" type="ORF">SMD27_22785</name>
</gene>
<keyword evidence="4 6" id="KW-0378">Hydrolase</keyword>
<dbReference type="PROSITE" id="PS00336">
    <property type="entry name" value="BETA_LACTAMASE_C"/>
    <property type="match status" value="1"/>
</dbReference>
<dbReference type="Proteomes" id="UP001279642">
    <property type="component" value="Unassembled WGS sequence"/>
</dbReference>
<dbReference type="GO" id="GO:0008800">
    <property type="term" value="F:beta-lactamase activity"/>
    <property type="evidence" value="ECO:0007669"/>
    <property type="project" value="UniProtKB-EC"/>
</dbReference>
<feature type="chain" id="PRO_5047534419" description="Beta-lactamase" evidence="7">
    <location>
        <begin position="26"/>
        <end position="389"/>
    </location>
</feature>
<dbReference type="SUPFAM" id="SSF56601">
    <property type="entry name" value="beta-lactamase/transpeptidase-like"/>
    <property type="match status" value="1"/>
</dbReference>
<evidence type="ECO:0000313" key="9">
    <source>
        <dbReference type="EMBL" id="MDY0885682.1"/>
    </source>
</evidence>
<proteinExistence type="inferred from homology"/>
<evidence type="ECO:0000256" key="2">
    <source>
        <dbReference type="ARBA" id="ARBA00007840"/>
    </source>
</evidence>
<dbReference type="InterPro" id="IPR012338">
    <property type="entry name" value="Beta-lactam/transpept-like"/>
</dbReference>
<feature type="signal peptide" evidence="7">
    <location>
        <begin position="1"/>
        <end position="25"/>
    </location>
</feature>
<evidence type="ECO:0000256" key="7">
    <source>
        <dbReference type="SAM" id="SignalP"/>
    </source>
</evidence>
<keyword evidence="10" id="KW-1185">Reference proteome</keyword>
<dbReference type="EC" id="3.5.2.6" evidence="3 6"/>
<feature type="domain" description="Beta-lactamase-related" evidence="8">
    <location>
        <begin position="38"/>
        <end position="385"/>
    </location>
</feature>
<evidence type="ECO:0000256" key="3">
    <source>
        <dbReference type="ARBA" id="ARBA00012865"/>
    </source>
</evidence>
<organism evidence="9 10">
    <name type="scientific">Dongia soli</name>
    <dbReference type="NCBI Taxonomy" id="600628"/>
    <lineage>
        <taxon>Bacteria</taxon>
        <taxon>Pseudomonadati</taxon>
        <taxon>Pseudomonadota</taxon>
        <taxon>Alphaproteobacteria</taxon>
        <taxon>Rhodospirillales</taxon>
        <taxon>Dongiaceae</taxon>
        <taxon>Dongia</taxon>
    </lineage>
</organism>
<dbReference type="PANTHER" id="PTHR46825">
    <property type="entry name" value="D-ALANYL-D-ALANINE-CARBOXYPEPTIDASE/ENDOPEPTIDASE AMPH"/>
    <property type="match status" value="1"/>
</dbReference>
<accession>A0ABU5EIN5</accession>
<evidence type="ECO:0000256" key="5">
    <source>
        <dbReference type="ARBA" id="ARBA00023251"/>
    </source>
</evidence>
<dbReference type="NCBIfam" id="NF033085">
    <property type="entry name" value="bla_class_C"/>
    <property type="match status" value="1"/>
</dbReference>
<dbReference type="RefSeq" id="WP_320510757.1">
    <property type="nucleotide sequence ID" value="NZ_JAXCLW010000012.1"/>
</dbReference>
<evidence type="ECO:0000313" key="10">
    <source>
        <dbReference type="Proteomes" id="UP001279642"/>
    </source>
</evidence>
<dbReference type="PANTHER" id="PTHR46825:SF8">
    <property type="entry name" value="BETA-LACTAMASE-RELATED"/>
    <property type="match status" value="1"/>
</dbReference>
<sequence length="389" mass="41752">MIRVSRPNLGILAAGLLLGGTAAHAADNPGPKEIKHIVDQTIRPLMKENDIPGMAVGITVGGKAYVFNYGIASKKSGQKVNDETLFEIGSVSKTFTATLAGYAQVTGALSLSDKATKYLPALAGSSFDTISLLDLGVYTAGGLPLQFPDNVTDQATMVAYYKDWQPAYAPGTHRLYSNASIGLFGYLAAQSLGQSFDDLMAQKVFPAFGLTHSYIHVPQNKMASYAYGYSKDGKPIRVRPGVLDSEAYGVKTTASDMIRFLAANMNGAKLDDTFRRAISVAQSGYDKIGDMTQGLGWEMYDYPVTLDRLLAGNSSDMVLKPHDVTRLSPPVPPRQDVLINKTGSTNGFGTYVAFVPAKNIGIVLLANRNYPTPARVTAAYQILTALEKQ</sequence>
<dbReference type="Pfam" id="PF00144">
    <property type="entry name" value="Beta-lactamase"/>
    <property type="match status" value="1"/>
</dbReference>
<dbReference type="InterPro" id="IPR050491">
    <property type="entry name" value="AmpC-like"/>
</dbReference>
<evidence type="ECO:0000256" key="6">
    <source>
        <dbReference type="RuleBase" id="RU361140"/>
    </source>
</evidence>
<keyword evidence="7" id="KW-0732">Signal</keyword>
<evidence type="ECO:0000256" key="4">
    <source>
        <dbReference type="ARBA" id="ARBA00022801"/>
    </source>
</evidence>